<reference evidence="2" key="2">
    <citation type="submission" date="2021-04" db="EMBL/GenBank/DDBJ databases">
        <authorList>
            <person name="Gilroy R."/>
        </authorList>
    </citation>
    <scope>NUCLEOTIDE SEQUENCE</scope>
    <source>
        <strain evidence="2">CHK189-11263</strain>
    </source>
</reference>
<keyword evidence="1" id="KW-0812">Transmembrane</keyword>
<sequence>MRETHLILTSEELAVLLAAAGGAALYGFWAGKTPERGAVLAAANRLVEQGLLSAGPEGFQVPPSPVRDLLEPLRDPEWAAFLTPRAEERPQVCYSGKKDRITGCEPVLVQPGAVRLFSRLRADWAEELTARDALPPLAREFPAGQRREEPARAPEWEKGGAALLEEVPGARTLLEFWSPTRRRAVRRVLLCAPPPEALILTAEGAVRTNDLYEAVQLPPEGVEEEII</sequence>
<accession>A0A9D2MBE5</accession>
<reference evidence="2" key="1">
    <citation type="journal article" date="2021" name="PeerJ">
        <title>Extensive microbial diversity within the chicken gut microbiome revealed by metagenomics and culture.</title>
        <authorList>
            <person name="Gilroy R."/>
            <person name="Ravi A."/>
            <person name="Getino M."/>
            <person name="Pursley I."/>
            <person name="Horton D.L."/>
            <person name="Alikhan N.F."/>
            <person name="Baker D."/>
            <person name="Gharbi K."/>
            <person name="Hall N."/>
            <person name="Watson M."/>
            <person name="Adriaenssens E.M."/>
            <person name="Foster-Nyarko E."/>
            <person name="Jarju S."/>
            <person name="Secka A."/>
            <person name="Antonio M."/>
            <person name="Oren A."/>
            <person name="Chaudhuri R.R."/>
            <person name="La Ragione R."/>
            <person name="Hildebrand F."/>
            <person name="Pallen M.J."/>
        </authorList>
    </citation>
    <scope>NUCLEOTIDE SEQUENCE</scope>
    <source>
        <strain evidence="2">CHK189-11263</strain>
    </source>
</reference>
<dbReference type="Proteomes" id="UP000824208">
    <property type="component" value="Unassembled WGS sequence"/>
</dbReference>
<evidence type="ECO:0000256" key="1">
    <source>
        <dbReference type="SAM" id="Phobius"/>
    </source>
</evidence>
<comment type="caution">
    <text evidence="2">The sequence shown here is derived from an EMBL/GenBank/DDBJ whole genome shotgun (WGS) entry which is preliminary data.</text>
</comment>
<keyword evidence="1" id="KW-1133">Transmembrane helix</keyword>
<feature type="transmembrane region" description="Helical" evidence="1">
    <location>
        <begin position="12"/>
        <end position="29"/>
    </location>
</feature>
<gene>
    <name evidence="2" type="ORF">H9714_06050</name>
</gene>
<dbReference type="EMBL" id="DWYC01000053">
    <property type="protein sequence ID" value="HJB57095.1"/>
    <property type="molecule type" value="Genomic_DNA"/>
</dbReference>
<organism evidence="2 3">
    <name type="scientific">Candidatus Flavonifractor intestinipullorum</name>
    <dbReference type="NCBI Taxonomy" id="2838587"/>
    <lineage>
        <taxon>Bacteria</taxon>
        <taxon>Bacillati</taxon>
        <taxon>Bacillota</taxon>
        <taxon>Clostridia</taxon>
        <taxon>Eubacteriales</taxon>
        <taxon>Oscillospiraceae</taxon>
        <taxon>Flavonifractor</taxon>
    </lineage>
</organism>
<evidence type="ECO:0000313" key="2">
    <source>
        <dbReference type="EMBL" id="HJB57095.1"/>
    </source>
</evidence>
<keyword evidence="1" id="KW-0472">Membrane</keyword>
<dbReference type="AlphaFoldDB" id="A0A9D2MBE5"/>
<protein>
    <submittedName>
        <fullName evidence="2">Uncharacterized protein</fullName>
    </submittedName>
</protein>
<name>A0A9D2MBE5_9FIRM</name>
<proteinExistence type="predicted"/>
<evidence type="ECO:0000313" key="3">
    <source>
        <dbReference type="Proteomes" id="UP000824208"/>
    </source>
</evidence>